<dbReference type="Pfam" id="PF00557">
    <property type="entry name" value="Peptidase_M24"/>
    <property type="match status" value="1"/>
</dbReference>
<dbReference type="InterPro" id="IPR036005">
    <property type="entry name" value="Creatinase/aminopeptidase-like"/>
</dbReference>
<reference evidence="2 3" key="1">
    <citation type="journal article" date="2014" name="Antonie Van Leeuwenhoek">
        <title>Oenococcus alcoholitolerans sp. nov., a lactic acid bacteria isolated from cachaca and ethanol fermentation processes.</title>
        <authorList>
            <person name="Badotti F."/>
            <person name="Moreira A.P."/>
            <person name="Tonon L.A."/>
            <person name="de Lucena B.T."/>
            <person name="Gomes Fde C."/>
            <person name="Kruger R."/>
            <person name="Thompson C.C."/>
            <person name="de Morais M.A.Jr."/>
            <person name="Rosa C.A."/>
            <person name="Thompson F.L."/>
        </authorList>
    </citation>
    <scope>NUCLEOTIDE SEQUENCE [LARGE SCALE GENOMIC DNA]</scope>
    <source>
        <strain evidence="2 3">UFRJ-M7.2.18</strain>
    </source>
</reference>
<evidence type="ECO:0000259" key="1">
    <source>
        <dbReference type="Pfam" id="PF00557"/>
    </source>
</evidence>
<accession>A0ABR4XNS0</accession>
<organism evidence="2 3">
    <name type="scientific">Oenococcus alcoholitolerans</name>
    <dbReference type="NCBI Taxonomy" id="931074"/>
    <lineage>
        <taxon>Bacteria</taxon>
        <taxon>Bacillati</taxon>
        <taxon>Bacillota</taxon>
        <taxon>Bacilli</taxon>
        <taxon>Lactobacillales</taxon>
        <taxon>Lactobacillaceae</taxon>
        <taxon>Oenococcus</taxon>
    </lineage>
</organism>
<evidence type="ECO:0000313" key="2">
    <source>
        <dbReference type="EMBL" id="KGO22216.1"/>
    </source>
</evidence>
<dbReference type="InterPro" id="IPR000994">
    <property type="entry name" value="Pept_M24"/>
</dbReference>
<sequence>MITLKSVNEIKEMSDAGKVMSGMHHMLRGLIKPGLDTWDIEVKCRAFIEDHGAIASQIGFEGFKYAVTVSVNNEVAHAFPRKGLILQNGDLVKVDSVIEKNHGLADSAWTYRVG</sequence>
<dbReference type="Gene3D" id="3.90.230.10">
    <property type="entry name" value="Creatinase/methionine aminopeptidase superfamily"/>
    <property type="match status" value="1"/>
</dbReference>
<dbReference type="EMBL" id="AXCV01000588">
    <property type="protein sequence ID" value="KGO22216.1"/>
    <property type="molecule type" value="Genomic_DNA"/>
</dbReference>
<gene>
    <name evidence="2" type="ORF">Q757_09560</name>
</gene>
<dbReference type="SUPFAM" id="SSF55920">
    <property type="entry name" value="Creatinase/aminopeptidase"/>
    <property type="match status" value="1"/>
</dbReference>
<protein>
    <recommendedName>
        <fullName evidence="1">Peptidase M24 domain-containing protein</fullName>
    </recommendedName>
</protein>
<proteinExistence type="predicted"/>
<dbReference type="Proteomes" id="UP000030023">
    <property type="component" value="Unassembled WGS sequence"/>
</dbReference>
<name>A0ABR4XNS0_9LACO</name>
<dbReference type="PANTHER" id="PTHR43330">
    <property type="entry name" value="METHIONINE AMINOPEPTIDASE"/>
    <property type="match status" value="1"/>
</dbReference>
<evidence type="ECO:0000313" key="3">
    <source>
        <dbReference type="Proteomes" id="UP000030023"/>
    </source>
</evidence>
<feature type="non-terminal residue" evidence="2">
    <location>
        <position position="114"/>
    </location>
</feature>
<comment type="caution">
    <text evidence="2">The sequence shown here is derived from an EMBL/GenBank/DDBJ whole genome shotgun (WGS) entry which is preliminary data.</text>
</comment>
<keyword evidence="3" id="KW-1185">Reference proteome</keyword>
<feature type="domain" description="Peptidase M24" evidence="1">
    <location>
        <begin position="12"/>
        <end position="114"/>
    </location>
</feature>
<dbReference type="PANTHER" id="PTHR43330:SF17">
    <property type="entry name" value="METHIONINE AMINOPEPTIDASE"/>
    <property type="match status" value="1"/>
</dbReference>